<comment type="caution">
    <text evidence="2">The sequence shown here is derived from an EMBL/GenBank/DDBJ whole genome shotgun (WGS) entry which is preliminary data.</text>
</comment>
<evidence type="ECO:0000313" key="2">
    <source>
        <dbReference type="EMBL" id="CAG8460051.1"/>
    </source>
</evidence>
<dbReference type="EMBL" id="CAJVPY010000240">
    <property type="protein sequence ID" value="CAG8460051.1"/>
    <property type="molecule type" value="Genomic_DNA"/>
</dbReference>
<dbReference type="Proteomes" id="UP000789405">
    <property type="component" value="Unassembled WGS sequence"/>
</dbReference>
<dbReference type="OrthoDB" id="10418186at2759"/>
<dbReference type="AlphaFoldDB" id="A0A9N8Z0I0"/>
<evidence type="ECO:0000256" key="1">
    <source>
        <dbReference type="SAM" id="Phobius"/>
    </source>
</evidence>
<organism evidence="2 3">
    <name type="scientific">Dentiscutata erythropus</name>
    <dbReference type="NCBI Taxonomy" id="1348616"/>
    <lineage>
        <taxon>Eukaryota</taxon>
        <taxon>Fungi</taxon>
        <taxon>Fungi incertae sedis</taxon>
        <taxon>Mucoromycota</taxon>
        <taxon>Glomeromycotina</taxon>
        <taxon>Glomeromycetes</taxon>
        <taxon>Diversisporales</taxon>
        <taxon>Gigasporaceae</taxon>
        <taxon>Dentiscutata</taxon>
    </lineage>
</organism>
<evidence type="ECO:0000313" key="3">
    <source>
        <dbReference type="Proteomes" id="UP000789405"/>
    </source>
</evidence>
<protein>
    <submittedName>
        <fullName evidence="2">20628_t:CDS:1</fullName>
    </submittedName>
</protein>
<reference evidence="2" key="1">
    <citation type="submission" date="2021-06" db="EMBL/GenBank/DDBJ databases">
        <authorList>
            <person name="Kallberg Y."/>
            <person name="Tangrot J."/>
            <person name="Rosling A."/>
        </authorList>
    </citation>
    <scope>NUCLEOTIDE SEQUENCE</scope>
    <source>
        <strain evidence="2">MA453B</strain>
    </source>
</reference>
<keyword evidence="3" id="KW-1185">Reference proteome</keyword>
<keyword evidence="1" id="KW-0812">Transmembrane</keyword>
<accession>A0A9N8Z0I0</accession>
<sequence>MASKVQVVETSVIIFWSYNPYLGSSDLEKTVKNIREGEKIINAKDEKINILQCYFRFGLVVGILILIAAGLRLDYLESESQQNRNIISYQQTMIKTHNEYICLFNEKSEEDKEESEKMMQLYAVIGDFLKLANERRNKRISFLSNEF</sequence>
<name>A0A9N8Z0I0_9GLOM</name>
<gene>
    <name evidence="2" type="ORF">DERYTH_LOCUS962</name>
</gene>
<keyword evidence="1" id="KW-1133">Transmembrane helix</keyword>
<keyword evidence="1" id="KW-0472">Membrane</keyword>
<proteinExistence type="predicted"/>
<feature type="transmembrane region" description="Helical" evidence="1">
    <location>
        <begin position="53"/>
        <end position="73"/>
    </location>
</feature>